<keyword evidence="1 5" id="KW-0963">Cytoplasm</keyword>
<dbReference type="PANTHER" id="PTHR34298">
    <property type="entry name" value="SEGREGATION AND CONDENSATION PROTEIN B"/>
    <property type="match status" value="1"/>
</dbReference>
<comment type="subunit">
    <text evidence="5">Homodimer. Homodimerization may be required to stabilize the binding of ScpA to the Smc head domains. Component of a cohesin-like complex composed of ScpA, ScpB and the Smc homodimer, in which ScpA and ScpB bind to the head domain of Smc. The presence of the three proteins is required for the association of the complex with DNA.</text>
</comment>
<evidence type="ECO:0000256" key="4">
    <source>
        <dbReference type="ARBA" id="ARBA00023306"/>
    </source>
</evidence>
<dbReference type="PANTHER" id="PTHR34298:SF2">
    <property type="entry name" value="SEGREGATION AND CONDENSATION PROTEIN B"/>
    <property type="match status" value="1"/>
</dbReference>
<name>A0ABT3E410_9LACO</name>
<dbReference type="RefSeq" id="WP_213408244.1">
    <property type="nucleotide sequence ID" value="NZ_CP074441.1"/>
</dbReference>
<dbReference type="Pfam" id="PF04079">
    <property type="entry name" value="SMC_ScpB"/>
    <property type="match status" value="1"/>
</dbReference>
<dbReference type="InterPro" id="IPR036388">
    <property type="entry name" value="WH-like_DNA-bd_sf"/>
</dbReference>
<evidence type="ECO:0000256" key="3">
    <source>
        <dbReference type="ARBA" id="ARBA00022829"/>
    </source>
</evidence>
<dbReference type="PIRSF" id="PIRSF019345">
    <property type="entry name" value="ScpB"/>
    <property type="match status" value="1"/>
</dbReference>
<proteinExistence type="inferred from homology"/>
<dbReference type="NCBIfam" id="TIGR00281">
    <property type="entry name" value="SMC-Scp complex subunit ScpB"/>
    <property type="match status" value="1"/>
</dbReference>
<dbReference type="Proteomes" id="UP001526225">
    <property type="component" value="Unassembled WGS sequence"/>
</dbReference>
<keyword evidence="7" id="KW-1185">Reference proteome</keyword>
<sequence length="203" mass="22586">MSTRQQIEAVLFVAGDEGVTIAEMSAITGFSFSAIAQILDDLAEHYVADEDSSLDLLQTDDRYQLVTKAELADTVRRYFTVPLTTSLSQASLEVLAIVAYKQPITRIGIDEIRRVQSQATLQKLMLRNLVEIKGRSKEIGRPNLYGTTDYFLNYFGLNKLTDLPPLGELDLLEALKTVENTTVPLMNDESSFETTENNGEENG</sequence>
<gene>
    <name evidence="5 6" type="primary">scpB</name>
    <name evidence="6" type="ORF">OIT44_02555</name>
</gene>
<keyword evidence="3 5" id="KW-0159">Chromosome partition</keyword>
<dbReference type="InterPro" id="IPR005234">
    <property type="entry name" value="ScpB_csome_segregation"/>
</dbReference>
<evidence type="ECO:0000256" key="1">
    <source>
        <dbReference type="ARBA" id="ARBA00022490"/>
    </source>
</evidence>
<dbReference type="HAMAP" id="MF_01804">
    <property type="entry name" value="ScpB"/>
    <property type="match status" value="1"/>
</dbReference>
<dbReference type="InterPro" id="IPR036390">
    <property type="entry name" value="WH_DNA-bd_sf"/>
</dbReference>
<comment type="caution">
    <text evidence="6">The sequence shown here is derived from an EMBL/GenBank/DDBJ whole genome shotgun (WGS) entry which is preliminary data.</text>
</comment>
<evidence type="ECO:0000313" key="7">
    <source>
        <dbReference type="Proteomes" id="UP001526225"/>
    </source>
</evidence>
<evidence type="ECO:0000256" key="5">
    <source>
        <dbReference type="HAMAP-Rule" id="MF_01804"/>
    </source>
</evidence>
<comment type="function">
    <text evidence="5">Participates in chromosomal partition during cell division. May act via the formation of a condensin-like complex containing Smc and ScpA that pull DNA away from mid-cell into both cell halves.</text>
</comment>
<keyword evidence="2 5" id="KW-0132">Cell division</keyword>
<comment type="similarity">
    <text evidence="5">Belongs to the ScpB family.</text>
</comment>
<reference evidence="6 7" key="1">
    <citation type="submission" date="2022-10" db="EMBL/GenBank/DDBJ databases">
        <title>Weissella fermenti sp. nov., isolated from fermented cabbage.</title>
        <authorList>
            <person name="Lee J.K."/>
            <person name="Baek J.H."/>
            <person name="Choi D.G."/>
            <person name="Kim J.M."/>
            <person name="Jeon C.O."/>
        </authorList>
    </citation>
    <scope>NUCLEOTIDE SEQUENCE [LARGE SCALE GENOMIC DNA]</scope>
    <source>
        <strain evidence="6 7">KACC 18534</strain>
    </source>
</reference>
<evidence type="ECO:0000256" key="2">
    <source>
        <dbReference type="ARBA" id="ARBA00022618"/>
    </source>
</evidence>
<organism evidence="6 7">
    <name type="scientific">Weissella ceti</name>
    <dbReference type="NCBI Taxonomy" id="759620"/>
    <lineage>
        <taxon>Bacteria</taxon>
        <taxon>Bacillati</taxon>
        <taxon>Bacillota</taxon>
        <taxon>Bacilli</taxon>
        <taxon>Lactobacillales</taxon>
        <taxon>Lactobacillaceae</taxon>
        <taxon>Weissella</taxon>
    </lineage>
</organism>
<dbReference type="Gene3D" id="1.10.10.10">
    <property type="entry name" value="Winged helix-like DNA-binding domain superfamily/Winged helix DNA-binding domain"/>
    <property type="match status" value="2"/>
</dbReference>
<evidence type="ECO:0000313" key="6">
    <source>
        <dbReference type="EMBL" id="MCW0952952.1"/>
    </source>
</evidence>
<protein>
    <recommendedName>
        <fullName evidence="5">Segregation and condensation protein B</fullName>
    </recommendedName>
</protein>
<keyword evidence="4 5" id="KW-0131">Cell cycle</keyword>
<dbReference type="EMBL" id="JAOZFE010000002">
    <property type="protein sequence ID" value="MCW0952952.1"/>
    <property type="molecule type" value="Genomic_DNA"/>
</dbReference>
<dbReference type="SUPFAM" id="SSF46785">
    <property type="entry name" value="Winged helix' DNA-binding domain"/>
    <property type="match status" value="2"/>
</dbReference>
<comment type="subcellular location">
    <subcellularLocation>
        <location evidence="5">Cytoplasm</location>
    </subcellularLocation>
    <text evidence="5">Associated with two foci at the outer edges of the nucleoid region in young cells, and at four foci within both cell halves in older cells.</text>
</comment>
<accession>A0ABT3E410</accession>